<evidence type="ECO:0000313" key="2">
    <source>
        <dbReference type="Proteomes" id="UP000694892"/>
    </source>
</evidence>
<accession>A0A974CZZ4</accession>
<dbReference type="EMBL" id="CM004473">
    <property type="protein sequence ID" value="OCT82498.1"/>
    <property type="molecule type" value="Genomic_DNA"/>
</dbReference>
<dbReference type="Proteomes" id="UP000694892">
    <property type="component" value="Chromosome 4S"/>
</dbReference>
<organism evidence="1 2">
    <name type="scientific">Xenopus laevis</name>
    <name type="common">African clawed frog</name>
    <dbReference type="NCBI Taxonomy" id="8355"/>
    <lineage>
        <taxon>Eukaryota</taxon>
        <taxon>Metazoa</taxon>
        <taxon>Chordata</taxon>
        <taxon>Craniata</taxon>
        <taxon>Vertebrata</taxon>
        <taxon>Euteleostomi</taxon>
        <taxon>Amphibia</taxon>
        <taxon>Batrachia</taxon>
        <taxon>Anura</taxon>
        <taxon>Pipoidea</taxon>
        <taxon>Pipidae</taxon>
        <taxon>Xenopodinae</taxon>
        <taxon>Xenopus</taxon>
        <taxon>Xenopus</taxon>
    </lineage>
</organism>
<proteinExistence type="predicted"/>
<sequence length="140" mass="16604">MDKYSMSQQLRGPDAWANKLLSISVIWSFLDLENGFPDMLLPLVCPSCLLFAKCLPQPKIYYRSDARYKKNRTTSRHTRDPKLCDFFCTWHRSDCWNVNCALTVAGKNQIPRKQRNEWILGQFRCVEHYQMKHVELLLIY</sequence>
<gene>
    <name evidence="1" type="ORF">XELAEV_18025030mg</name>
</gene>
<protein>
    <submittedName>
        <fullName evidence="1">Uncharacterized protein</fullName>
    </submittedName>
</protein>
<reference evidence="2" key="1">
    <citation type="journal article" date="2016" name="Nature">
        <title>Genome evolution in the allotetraploid frog Xenopus laevis.</title>
        <authorList>
            <person name="Session A.M."/>
            <person name="Uno Y."/>
            <person name="Kwon T."/>
            <person name="Chapman J.A."/>
            <person name="Toyoda A."/>
            <person name="Takahashi S."/>
            <person name="Fukui A."/>
            <person name="Hikosaka A."/>
            <person name="Suzuki A."/>
            <person name="Kondo M."/>
            <person name="van Heeringen S.J."/>
            <person name="Quigley I."/>
            <person name="Heinz S."/>
            <person name="Ogino H."/>
            <person name="Ochi H."/>
            <person name="Hellsten U."/>
            <person name="Lyons J.B."/>
            <person name="Simakov O."/>
            <person name="Putnam N."/>
            <person name="Stites J."/>
            <person name="Kuroki Y."/>
            <person name="Tanaka T."/>
            <person name="Michiue T."/>
            <person name="Watanabe M."/>
            <person name="Bogdanovic O."/>
            <person name="Lister R."/>
            <person name="Georgiou G."/>
            <person name="Paranjpe S.S."/>
            <person name="van Kruijsbergen I."/>
            <person name="Shu S."/>
            <person name="Carlson J."/>
            <person name="Kinoshita T."/>
            <person name="Ohta Y."/>
            <person name="Mawaribuchi S."/>
            <person name="Jenkins J."/>
            <person name="Grimwood J."/>
            <person name="Schmutz J."/>
            <person name="Mitros T."/>
            <person name="Mozaffari S.V."/>
            <person name="Suzuki Y."/>
            <person name="Haramoto Y."/>
            <person name="Yamamoto T.S."/>
            <person name="Takagi C."/>
            <person name="Heald R."/>
            <person name="Miller K."/>
            <person name="Haudenschild C."/>
            <person name="Kitzman J."/>
            <person name="Nakayama T."/>
            <person name="Izutsu Y."/>
            <person name="Robert J."/>
            <person name="Fortriede J."/>
            <person name="Burns K."/>
            <person name="Lotay V."/>
            <person name="Karimi K."/>
            <person name="Yasuoka Y."/>
            <person name="Dichmann D.S."/>
            <person name="Flajnik M.F."/>
            <person name="Houston D.W."/>
            <person name="Shendure J."/>
            <person name="DuPasquier L."/>
            <person name="Vize P.D."/>
            <person name="Zorn A.M."/>
            <person name="Ito M."/>
            <person name="Marcotte E.M."/>
            <person name="Wallingford J.B."/>
            <person name="Ito Y."/>
            <person name="Asashima M."/>
            <person name="Ueno N."/>
            <person name="Matsuda Y."/>
            <person name="Veenstra G.J."/>
            <person name="Fujiyama A."/>
            <person name="Harland R.M."/>
            <person name="Taira M."/>
            <person name="Rokhsar D.S."/>
        </authorList>
    </citation>
    <scope>NUCLEOTIDE SEQUENCE [LARGE SCALE GENOMIC DNA]</scope>
    <source>
        <strain evidence="2">J</strain>
    </source>
</reference>
<name>A0A974CZZ4_XENLA</name>
<dbReference type="AlphaFoldDB" id="A0A974CZZ4"/>
<evidence type="ECO:0000313" key="1">
    <source>
        <dbReference type="EMBL" id="OCT82498.1"/>
    </source>
</evidence>